<name>K8F3V8_9CHLO</name>
<dbReference type="Gene3D" id="1.20.5.2650">
    <property type="match status" value="1"/>
</dbReference>
<dbReference type="STRING" id="41875.K8F3V8"/>
<reference evidence="6 7" key="1">
    <citation type="submission" date="2011-10" db="EMBL/GenBank/DDBJ databases">
        <authorList>
            <person name="Genoscope - CEA"/>
        </authorList>
    </citation>
    <scope>NUCLEOTIDE SEQUENCE [LARGE SCALE GENOMIC DNA]</scope>
    <source>
        <strain evidence="6 7">RCC 1105</strain>
    </source>
</reference>
<evidence type="ECO:0000313" key="7">
    <source>
        <dbReference type="Proteomes" id="UP000198341"/>
    </source>
</evidence>
<protein>
    <recommendedName>
        <fullName evidence="4">40S ribosomal protein S6</fullName>
    </recommendedName>
</protein>
<sequence>MKLNIANPATGCQKKIEITDENKLRVFYDKRISAEVEADSLGDEWKGYIFKIMGGNDKQGFGMKQGVLTNQRVFLLQVRGTQGFQGHGRRKGERRRKACRGCIVSQDISVLNVAIVKQGDADVPGLTDTEVPRMRGPKRASKIRKLFALSKEDSVFPYVNSMRREFESATGKKKSKAQKVQRVVTPLTLQRKRARAAVKKAKIAKSKAEAGEYHKLLQMRIKEQRERRSESIAKRRASSVAKKAAA</sequence>
<dbReference type="GO" id="GO:0003735">
    <property type="term" value="F:structural constituent of ribosome"/>
    <property type="evidence" value="ECO:0007669"/>
    <property type="project" value="InterPro"/>
</dbReference>
<dbReference type="OrthoDB" id="496369at2759"/>
<organism evidence="6 7">
    <name type="scientific">Bathycoccus prasinos</name>
    <dbReference type="NCBI Taxonomy" id="41875"/>
    <lineage>
        <taxon>Eukaryota</taxon>
        <taxon>Viridiplantae</taxon>
        <taxon>Chlorophyta</taxon>
        <taxon>Mamiellophyceae</taxon>
        <taxon>Mamiellales</taxon>
        <taxon>Bathycoccaceae</taxon>
        <taxon>Bathycoccus</taxon>
    </lineage>
</organism>
<dbReference type="eggNOG" id="KOG1646">
    <property type="taxonomic scope" value="Eukaryota"/>
</dbReference>
<dbReference type="GeneID" id="19013798"/>
<dbReference type="GO" id="GO:1990904">
    <property type="term" value="C:ribonucleoprotein complex"/>
    <property type="evidence" value="ECO:0007669"/>
    <property type="project" value="UniProtKB-KW"/>
</dbReference>
<dbReference type="EMBL" id="FO082270">
    <property type="protein sequence ID" value="CCO66737.1"/>
    <property type="molecule type" value="Genomic_DNA"/>
</dbReference>
<dbReference type="AlphaFoldDB" id="K8F3V8"/>
<gene>
    <name evidence="6" type="ORF">Bathy09g02910</name>
</gene>
<keyword evidence="7" id="KW-1185">Reference proteome</keyword>
<keyword evidence="3 4" id="KW-0687">Ribonucleoprotein</keyword>
<dbReference type="SMART" id="SM01405">
    <property type="entry name" value="Ribosomal_S6e"/>
    <property type="match status" value="1"/>
</dbReference>
<comment type="similarity">
    <text evidence="1 4">Belongs to the eukaryotic ribosomal protein eS6 family.</text>
</comment>
<evidence type="ECO:0000256" key="1">
    <source>
        <dbReference type="ARBA" id="ARBA00009312"/>
    </source>
</evidence>
<evidence type="ECO:0000256" key="2">
    <source>
        <dbReference type="ARBA" id="ARBA00022980"/>
    </source>
</evidence>
<evidence type="ECO:0000256" key="5">
    <source>
        <dbReference type="SAM" id="MobiDB-lite"/>
    </source>
</evidence>
<evidence type="ECO:0000256" key="4">
    <source>
        <dbReference type="PIRNR" id="PIRNR002129"/>
    </source>
</evidence>
<dbReference type="InterPro" id="IPR001377">
    <property type="entry name" value="Ribosomal_eS6"/>
</dbReference>
<dbReference type="RefSeq" id="XP_007511177.1">
    <property type="nucleotide sequence ID" value="XM_007511115.1"/>
</dbReference>
<evidence type="ECO:0000256" key="3">
    <source>
        <dbReference type="ARBA" id="ARBA00023274"/>
    </source>
</evidence>
<dbReference type="Pfam" id="PF01092">
    <property type="entry name" value="Ribosomal_S6e"/>
    <property type="match status" value="1"/>
</dbReference>
<keyword evidence="2 4" id="KW-0689">Ribosomal protein</keyword>
<dbReference type="KEGG" id="bpg:Bathy09g02910"/>
<dbReference type="Proteomes" id="UP000198341">
    <property type="component" value="Chromosome 9"/>
</dbReference>
<dbReference type="PANTHER" id="PTHR11502">
    <property type="entry name" value="40S RIBOSOMAL PROTEIN S6"/>
    <property type="match status" value="1"/>
</dbReference>
<evidence type="ECO:0000313" key="6">
    <source>
        <dbReference type="EMBL" id="CCO66737.1"/>
    </source>
</evidence>
<accession>K8F3V8</accession>
<feature type="compositionally biased region" description="Basic and acidic residues" evidence="5">
    <location>
        <begin position="220"/>
        <end position="233"/>
    </location>
</feature>
<feature type="region of interest" description="Disordered" evidence="5">
    <location>
        <begin position="220"/>
        <end position="246"/>
    </location>
</feature>
<dbReference type="InterPro" id="IPR014401">
    <property type="entry name" value="Ribosomal_eS6-like"/>
</dbReference>
<dbReference type="GO" id="GO:0006412">
    <property type="term" value="P:translation"/>
    <property type="evidence" value="ECO:0007669"/>
    <property type="project" value="InterPro"/>
</dbReference>
<dbReference type="GO" id="GO:0005840">
    <property type="term" value="C:ribosome"/>
    <property type="evidence" value="ECO:0007669"/>
    <property type="project" value="UniProtKB-KW"/>
</dbReference>
<dbReference type="PIRSF" id="PIRSF002129">
    <property type="entry name" value="Ribosom_S6_euk"/>
    <property type="match status" value="1"/>
</dbReference>
<proteinExistence type="inferred from homology"/>